<feature type="compositionally biased region" description="Polar residues" evidence="1">
    <location>
        <begin position="511"/>
        <end position="531"/>
    </location>
</feature>
<feature type="compositionally biased region" description="Polar residues" evidence="1">
    <location>
        <begin position="1359"/>
        <end position="1372"/>
    </location>
</feature>
<feature type="compositionally biased region" description="Polar residues" evidence="1">
    <location>
        <begin position="1976"/>
        <end position="1990"/>
    </location>
</feature>
<feature type="compositionally biased region" description="Basic and acidic residues" evidence="1">
    <location>
        <begin position="1868"/>
        <end position="1877"/>
    </location>
</feature>
<feature type="compositionally biased region" description="Polar residues" evidence="1">
    <location>
        <begin position="1001"/>
        <end position="1010"/>
    </location>
</feature>
<feature type="compositionally biased region" description="Basic and acidic residues" evidence="1">
    <location>
        <begin position="567"/>
        <end position="578"/>
    </location>
</feature>
<dbReference type="GO" id="GO:0005667">
    <property type="term" value="C:transcription regulator complex"/>
    <property type="evidence" value="ECO:0007669"/>
    <property type="project" value="TreeGrafter"/>
</dbReference>
<feature type="compositionally biased region" description="Basic and acidic residues" evidence="1">
    <location>
        <begin position="1932"/>
        <end position="1943"/>
    </location>
</feature>
<dbReference type="Pfam" id="PF13820">
    <property type="entry name" value="NCOA6_TRADD-N"/>
    <property type="match status" value="1"/>
</dbReference>
<feature type="compositionally biased region" description="Basic and acidic residues" evidence="1">
    <location>
        <begin position="1992"/>
        <end position="2013"/>
    </location>
</feature>
<gene>
    <name evidence="4" type="primary">LOC106165614</name>
</gene>
<dbReference type="GO" id="GO:0035097">
    <property type="term" value="C:histone methyltransferase complex"/>
    <property type="evidence" value="ECO:0007669"/>
    <property type="project" value="TreeGrafter"/>
</dbReference>
<feature type="compositionally biased region" description="Polar residues" evidence="1">
    <location>
        <begin position="2056"/>
        <end position="2074"/>
    </location>
</feature>
<feature type="compositionally biased region" description="Low complexity" evidence="1">
    <location>
        <begin position="735"/>
        <end position="748"/>
    </location>
</feature>
<reference evidence="4" key="1">
    <citation type="submission" date="2025-08" db="UniProtKB">
        <authorList>
            <consortium name="RefSeq"/>
        </authorList>
    </citation>
    <scope>IDENTIFICATION</scope>
    <source>
        <tissue evidence="4">Gonads</tissue>
    </source>
</reference>
<feature type="region of interest" description="Disordered" evidence="1">
    <location>
        <begin position="319"/>
        <end position="361"/>
    </location>
</feature>
<evidence type="ECO:0000313" key="3">
    <source>
        <dbReference type="Proteomes" id="UP000085678"/>
    </source>
</evidence>
<feature type="region of interest" description="Disordered" evidence="1">
    <location>
        <begin position="670"/>
        <end position="761"/>
    </location>
</feature>
<feature type="compositionally biased region" description="Basic and acidic residues" evidence="1">
    <location>
        <begin position="706"/>
        <end position="727"/>
    </location>
</feature>
<dbReference type="RefSeq" id="XP_013399322.1">
    <property type="nucleotide sequence ID" value="XM_013543868.1"/>
</dbReference>
<feature type="region of interest" description="Disordered" evidence="1">
    <location>
        <begin position="547"/>
        <end position="638"/>
    </location>
</feature>
<protein>
    <submittedName>
        <fullName evidence="4">Mucin-12 isoform X2</fullName>
    </submittedName>
</protein>
<accession>A0A1S3IM95</accession>
<feature type="compositionally biased region" description="Polar residues" evidence="1">
    <location>
        <begin position="1192"/>
        <end position="1207"/>
    </location>
</feature>
<feature type="compositionally biased region" description="Polar residues" evidence="1">
    <location>
        <begin position="1752"/>
        <end position="1804"/>
    </location>
</feature>
<feature type="region of interest" description="Disordered" evidence="1">
    <location>
        <begin position="508"/>
        <end position="533"/>
    </location>
</feature>
<feature type="compositionally biased region" description="Polar residues" evidence="1">
    <location>
        <begin position="692"/>
        <end position="705"/>
    </location>
</feature>
<feature type="compositionally biased region" description="Polar residues" evidence="1">
    <location>
        <begin position="1047"/>
        <end position="1058"/>
    </location>
</feature>
<feature type="compositionally biased region" description="Basic and acidic residues" evidence="1">
    <location>
        <begin position="1433"/>
        <end position="1444"/>
    </location>
</feature>
<dbReference type="PANTHER" id="PTHR15690">
    <property type="entry name" value="NUCLEAR RECEPTOR COACTIVATOR 6"/>
    <property type="match status" value="1"/>
</dbReference>
<feature type="region of interest" description="Disordered" evidence="1">
    <location>
        <begin position="1852"/>
        <end position="2285"/>
    </location>
</feature>
<feature type="compositionally biased region" description="Basic and acidic residues" evidence="1">
    <location>
        <begin position="628"/>
        <end position="638"/>
    </location>
</feature>
<feature type="compositionally biased region" description="Polar residues" evidence="1">
    <location>
        <begin position="213"/>
        <end position="268"/>
    </location>
</feature>
<dbReference type="GeneID" id="106165614"/>
<feature type="region of interest" description="Disordered" evidence="1">
    <location>
        <begin position="1823"/>
        <end position="1842"/>
    </location>
</feature>
<dbReference type="GO" id="GO:0045944">
    <property type="term" value="P:positive regulation of transcription by RNA polymerase II"/>
    <property type="evidence" value="ECO:0007669"/>
    <property type="project" value="TreeGrafter"/>
</dbReference>
<dbReference type="Proteomes" id="UP000085678">
    <property type="component" value="Unplaced"/>
</dbReference>
<feature type="compositionally biased region" description="Polar residues" evidence="1">
    <location>
        <begin position="116"/>
        <end position="135"/>
    </location>
</feature>
<feature type="compositionally biased region" description="Basic and acidic residues" evidence="1">
    <location>
        <begin position="1321"/>
        <end position="1341"/>
    </location>
</feature>
<feature type="region of interest" description="Disordered" evidence="1">
    <location>
        <begin position="187"/>
        <end position="292"/>
    </location>
</feature>
<evidence type="ECO:0000256" key="1">
    <source>
        <dbReference type="SAM" id="MobiDB-lite"/>
    </source>
</evidence>
<sequence length="2285" mass="248047">MGPQETYIETVFTCEGDFNDPNLPVRLKSLERKLTKLLLKEKEKLILKKVEPWNSVRVTFNIPKEAAVRLRQLAAHGDRTLLELGVLAVQIEGDEVISLTIAGKNNERTQLVFRTAGQSGSSSSNMFDMATSDSMNRAGPSGVESTRKNIAQYLRQQGSTAAAAAATSTATATASSSTSGTIFDSIFEPGGFKSPNTVVTRSDPIPFHHISQPAYTSPGRNTPFNNTPPGRSLTGYTSPTTSHNLPSPTTSQVQAGSPRLSTTVSQAPGSPPSPMAYPHQLNNLPRPSTDLSTSSPLLVNLLQMDLSGGHANHLPSVGKFPMQGPFPHFGEPPPKKKRRPRKPKDGQAKVATPTSVQGEVSIESIPNPLAELNPAALSTTGTLSTTASACIRTTTSASTSTLTSQSLPELVTVPGLSKLGKVPHQRTFPSERFEVFSEFSPEKMVNPYTGQLEPIERDSEGLIIDEKKRQFSERLAAGAGSFAAGHLHNWLPHDTRLYNRPSDLFSHNARKTGNTNVIPKSEASSGSQQSDLIPEARVSVDFVEENVSKTQGDTDAPNGEILQRTSVTDHNEGRKVGEEDSLSVPSVSTGVMNEQEGAQPVNTTEEKTLNPESPQQESSYENDPAENVSKEDDIRTKETVETPIVNKLENYEEHVKAKLKETIVNDVVGNVSPESGVGTENSEGSGVKLDTGRQSPNHPSGLTVNHNHDSELSSQSFDDHIQHDHSNSRPNHTGSVSSSDSSPHSSMESMHDPPVSESTIVADRRDVNIVTVNYALSTSPKPPDIEYNKLEKTLLKSHFDFSDDKKGFGSIEVQNAMDVFTDTKSLDILKKKELGMNFHSSEILPLKSEKIEMLTNSHSGENNNVMNCHTEIDSKRIDVDTASGTFKECEDQTTSREVPVELDTQSQEVNDTESESKVEPDSIRPVIDESPVPIGTAKEETFPVTDLPTTSEETQESALFVAEPSSSASEDKVEISKVPSEDMEEKSPEQGKMDMEEQPTAVETTKSPQIEENPLPCEAAEIKTEQNETNLNTSSPLVESMDVPIETSHTSHTDNASSVLEAESTDSISEDAGNDSEVKCALPIDSQSNTGNDEEKLDVCDSAMETNIPKEDAPVVGNDEIAVIPDCKDGELTNSEKETAIVEKEVTMLPSIGENENEVTDYNSSSIAHEDELRNDGKDEGESAGKPDIESTEVNATETPVNESTENIPMGIEENMASANEDTSAEISVVKDSVSEYQTEQATVVEETDKDGDVSDLSSPNIDQGVMDIGDTVNPPASVVTEDVMPINEGQQKDEPGDKDVSDMTPEAEVVEPSLPIQQLETKEINSSEIKDIPVEGEQKETNTVTESVLETEDVHIPTSENTNVVDSNQEEQPPGESGMNSAVNDIISKENLCTEEDVPLSHADTNTKEASPSPSKPPSKLRHKGISILKPMYDRDAEIRREAQIPSPEVCSFPPVSALPLESNQTENTEDVAEQLAPTQSPVDVKSFEIPAVESAEVDAQEKPQLPEPEVEPLSTTEMKLPPEAPPVCSSQHPAKSSSFSIDSILHEEKVTRTDGLPVSSSPVSLVAHQSRSPPSVTSVVTTHQSITSTHLTSSAFTKAPVPAAHKASPLASRSLLNTGGIAFAHNPSFLNFVQKSLHTAPSLLTSQAHTVTAPMFPYGLTESVQKLVPPMGAVEEGRTPIVKPLATLATAQPMQTHILGHPPSLVLPKTVPTRIIQQDGVSNMEMLARWSESHSPKSRRSPLELGALSPNATFPTPSPVQVSPLSPTASSHGQLTAQSKEQYQQSSPGQNCQQSPSPTPVQQLVGTVKSHHTVPVTQAVQVQRVPPSIGHSPGRLVQVPPVQMVKPFSVETSSKESVSHTVNTETSDHMYHKPELSSSESTSHEPEENEIQHKESEKQEEQTDAKQTDPSKGVKRKLEGCEENSSTKINKLDSEVKKENEPENNQAEEVLPENPPENEGSHSPSNECKEMEEQSSVRQENINENLSSEAKAEITPKADRVMQRKNRESVESNHSNGSLEKDGHRATRASKRESPVTRTTPVTRSTPRSRQKVETVNATTPVNNTEEGTNKSVRALRGKRKLEVSEEPSPEMTQNQMKKMKDENSENVLSEELLSSEDDNVSLNDLKMGNRRNARRKEPVSGNKAKNGPIQAETQKATLKLGRTAGKSVDIGTKTEADQLTRGTRTRSRAHKEAQVISDNQNEAEPLQKGKVKKEDISENGDGKKGPCRKNAKNKEEKPGAKNKGLKNAPESSLEPAQKRTTRSTRSAKDQQDPPHLTGKRRR</sequence>
<feature type="compositionally biased region" description="Polar residues" evidence="1">
    <location>
        <begin position="610"/>
        <end position="621"/>
    </location>
</feature>
<feature type="region of interest" description="Disordered" evidence="1">
    <location>
        <begin position="1238"/>
        <end position="1485"/>
    </location>
</feature>
<feature type="compositionally biased region" description="Basic and acidic residues" evidence="1">
    <location>
        <begin position="1168"/>
        <end position="1189"/>
    </location>
</feature>
<dbReference type="InterPro" id="IPR032715">
    <property type="entry name" value="NCOA6_TRADD-N"/>
</dbReference>
<dbReference type="OrthoDB" id="5967287at2759"/>
<feature type="compositionally biased region" description="Basic and acidic residues" evidence="1">
    <location>
        <begin position="2215"/>
        <end position="2227"/>
    </location>
</feature>
<feature type="region of interest" description="Disordered" evidence="1">
    <location>
        <begin position="888"/>
        <end position="1095"/>
    </location>
</feature>
<proteinExistence type="predicted"/>
<feature type="compositionally biased region" description="Basic and acidic residues" evidence="1">
    <location>
        <begin position="985"/>
        <end position="995"/>
    </location>
</feature>
<feature type="region of interest" description="Disordered" evidence="1">
    <location>
        <begin position="1731"/>
        <end position="1804"/>
    </location>
</feature>
<dbReference type="InterPro" id="IPR026638">
    <property type="entry name" value="NCOA6"/>
</dbReference>
<evidence type="ECO:0000259" key="2">
    <source>
        <dbReference type="Pfam" id="PF13820"/>
    </source>
</evidence>
<feature type="region of interest" description="Disordered" evidence="1">
    <location>
        <begin position="116"/>
        <end position="144"/>
    </location>
</feature>
<evidence type="ECO:0000313" key="4">
    <source>
        <dbReference type="RefSeq" id="XP_013399322.1"/>
    </source>
</evidence>
<feature type="compositionally biased region" description="Basic and acidic residues" evidence="1">
    <location>
        <begin position="1884"/>
        <end position="1911"/>
    </location>
</feature>
<dbReference type="GO" id="GO:0003713">
    <property type="term" value="F:transcription coactivator activity"/>
    <property type="evidence" value="ECO:0007669"/>
    <property type="project" value="InterPro"/>
</dbReference>
<feature type="compositionally biased region" description="Polar residues" evidence="1">
    <location>
        <begin position="1027"/>
        <end position="1037"/>
    </location>
</feature>
<feature type="region of interest" description="Disordered" evidence="1">
    <location>
        <begin position="1149"/>
        <end position="1213"/>
    </location>
</feature>
<name>A0A1S3IM95_LINAN</name>
<feature type="compositionally biased region" description="Low complexity" evidence="1">
    <location>
        <begin position="2038"/>
        <end position="2050"/>
    </location>
</feature>
<feature type="compositionally biased region" description="Basic and acidic residues" evidence="1">
    <location>
        <begin position="1291"/>
        <end position="1302"/>
    </location>
</feature>
<dbReference type="PANTHER" id="PTHR15690:SF0">
    <property type="entry name" value="NUCLEAR RECEPTOR COACTIVATOR 6"/>
    <property type="match status" value="1"/>
</dbReference>
<feature type="domain" description="Nuclear receptor coactivator 6 TRADD-N" evidence="2">
    <location>
        <begin position="10"/>
        <end position="159"/>
    </location>
</feature>
<feature type="compositionally biased region" description="Polar residues" evidence="1">
    <location>
        <begin position="583"/>
        <end position="592"/>
    </location>
</feature>
<organism evidence="3 4">
    <name type="scientific">Lingula anatina</name>
    <name type="common">Brachiopod</name>
    <name type="synonym">Lingula unguis</name>
    <dbReference type="NCBI Taxonomy" id="7574"/>
    <lineage>
        <taxon>Eukaryota</taxon>
        <taxon>Metazoa</taxon>
        <taxon>Spiralia</taxon>
        <taxon>Lophotrochozoa</taxon>
        <taxon>Brachiopoda</taxon>
        <taxon>Linguliformea</taxon>
        <taxon>Lingulata</taxon>
        <taxon>Lingulida</taxon>
        <taxon>Linguloidea</taxon>
        <taxon>Lingulidae</taxon>
        <taxon>Lingula</taxon>
    </lineage>
</organism>
<feature type="compositionally biased region" description="Basic and acidic residues" evidence="1">
    <location>
        <begin position="2021"/>
        <end position="2037"/>
    </location>
</feature>
<keyword evidence="3" id="KW-1185">Reference proteome</keyword>